<dbReference type="STRING" id="1855912.LuPra_05930"/>
<dbReference type="AlphaFoldDB" id="A0A143PXX9"/>
<sequence>MATIVARQGLGLNEALREAARVSTELRRCAALPRGDAEYRYSQYVSLVHALLAALRRCEMTGATAEAIRAASADARQVHRLSPLCTRLQDWPRGYPGDFETVEYLCEGMNHAPADSFGHAIEAYALRCAAAQQHRNKVEEQAAVVARRLALTTGPVRVLSIGCGGSRDLLALRRHCPDPRATERLSVTLNDSDAGALALSERRLREMGAATRSLAMNVLAAMRMLVRDSQCFDLVLAGGLFDYLDDRTASFVIRTCRRSLLGDGGELFFTNIATGNPYRPWMDHVASWGLIHRSEDDILALAPEGEGSATSVRRDVSGLALLATVNVGWARGLRTA</sequence>
<keyword evidence="2" id="KW-1185">Reference proteome</keyword>
<dbReference type="InterPro" id="IPR029063">
    <property type="entry name" value="SAM-dependent_MTases_sf"/>
</dbReference>
<dbReference type="RefSeq" id="WP_110174089.1">
    <property type="nucleotide sequence ID" value="NZ_CP015136.1"/>
</dbReference>
<dbReference type="KEGG" id="abac:LuPra_05930"/>
<proteinExistence type="predicted"/>
<dbReference type="Proteomes" id="UP000076079">
    <property type="component" value="Chromosome"/>
</dbReference>
<name>A0A143PXX9_LUTPR</name>
<dbReference type="OrthoDB" id="9811915at2"/>
<dbReference type="Gene3D" id="3.40.50.150">
    <property type="entry name" value="Vaccinia Virus protein VP39"/>
    <property type="match status" value="1"/>
</dbReference>
<dbReference type="EMBL" id="CP015136">
    <property type="protein sequence ID" value="AMY12649.1"/>
    <property type="molecule type" value="Genomic_DNA"/>
</dbReference>
<reference evidence="2" key="2">
    <citation type="submission" date="2016-04" db="EMBL/GenBank/DDBJ databases">
        <title>First Complete Genome Sequence of a Subdivision 6 Acidobacterium.</title>
        <authorList>
            <person name="Huang S."/>
            <person name="Vieira S."/>
            <person name="Bunk B."/>
            <person name="Riedel T."/>
            <person name="Sproeer C."/>
            <person name="Overmann J."/>
        </authorList>
    </citation>
    <scope>NUCLEOTIDE SEQUENCE [LARGE SCALE GENOMIC DNA]</scope>
    <source>
        <strain evidence="2">DSM 100886 HEG_-6_39</strain>
    </source>
</reference>
<evidence type="ECO:0000313" key="2">
    <source>
        <dbReference type="Proteomes" id="UP000076079"/>
    </source>
</evidence>
<protein>
    <submittedName>
        <fullName evidence="1">Uncharacterized protein</fullName>
    </submittedName>
</protein>
<gene>
    <name evidence="1" type="ORF">LuPra_05930</name>
</gene>
<reference evidence="1 2" key="1">
    <citation type="journal article" date="2016" name="Genome Announc.">
        <title>First Complete Genome Sequence of a Subdivision 6 Acidobacterium Strain.</title>
        <authorList>
            <person name="Huang S."/>
            <person name="Vieira S."/>
            <person name="Bunk B."/>
            <person name="Riedel T."/>
            <person name="Sproer C."/>
            <person name="Overmann J."/>
        </authorList>
    </citation>
    <scope>NUCLEOTIDE SEQUENCE [LARGE SCALE GENOMIC DNA]</scope>
    <source>
        <strain evidence="2">DSM 100886 HEG_-6_39</strain>
    </source>
</reference>
<evidence type="ECO:0000313" key="1">
    <source>
        <dbReference type="EMBL" id="AMY12649.1"/>
    </source>
</evidence>
<dbReference type="SUPFAM" id="SSF53335">
    <property type="entry name" value="S-adenosyl-L-methionine-dependent methyltransferases"/>
    <property type="match status" value="1"/>
</dbReference>
<organism evidence="1 2">
    <name type="scientific">Luteitalea pratensis</name>
    <dbReference type="NCBI Taxonomy" id="1855912"/>
    <lineage>
        <taxon>Bacteria</taxon>
        <taxon>Pseudomonadati</taxon>
        <taxon>Acidobacteriota</taxon>
        <taxon>Vicinamibacteria</taxon>
        <taxon>Vicinamibacterales</taxon>
        <taxon>Vicinamibacteraceae</taxon>
        <taxon>Luteitalea</taxon>
    </lineage>
</organism>
<accession>A0A143PXX9</accession>